<dbReference type="PANTHER" id="PTHR33710">
    <property type="entry name" value="BNAC02G09200D PROTEIN"/>
    <property type="match status" value="1"/>
</dbReference>
<dbReference type="SUPFAM" id="SSF56219">
    <property type="entry name" value="DNase I-like"/>
    <property type="match status" value="1"/>
</dbReference>
<name>A0A9Q1KRL7_9CARY</name>
<comment type="caution">
    <text evidence="2">The sequence shown here is derived from an EMBL/GenBank/DDBJ whole genome shotgun (WGS) entry which is preliminary data.</text>
</comment>
<dbReference type="EMBL" id="JAKOGI010000036">
    <property type="protein sequence ID" value="KAJ8447618.1"/>
    <property type="molecule type" value="Genomic_DNA"/>
</dbReference>
<proteinExistence type="predicted"/>
<dbReference type="Pfam" id="PF13966">
    <property type="entry name" value="zf-RVT"/>
    <property type="match status" value="1"/>
</dbReference>
<dbReference type="AlphaFoldDB" id="A0A9Q1KRL7"/>
<evidence type="ECO:0000313" key="2">
    <source>
        <dbReference type="EMBL" id="KAJ8447618.1"/>
    </source>
</evidence>
<gene>
    <name evidence="2" type="ORF">Cgig2_031672</name>
</gene>
<evidence type="ECO:0000313" key="3">
    <source>
        <dbReference type="Proteomes" id="UP001153076"/>
    </source>
</evidence>
<dbReference type="OrthoDB" id="1938822at2759"/>
<dbReference type="Proteomes" id="UP001153076">
    <property type="component" value="Unassembled WGS sequence"/>
</dbReference>
<dbReference type="PANTHER" id="PTHR33710:SF71">
    <property type="entry name" value="ENDONUCLEASE_EXONUCLEASE_PHOSPHATASE DOMAIN-CONTAINING PROTEIN"/>
    <property type="match status" value="1"/>
</dbReference>
<keyword evidence="3" id="KW-1185">Reference proteome</keyword>
<organism evidence="2 3">
    <name type="scientific">Carnegiea gigantea</name>
    <dbReference type="NCBI Taxonomy" id="171969"/>
    <lineage>
        <taxon>Eukaryota</taxon>
        <taxon>Viridiplantae</taxon>
        <taxon>Streptophyta</taxon>
        <taxon>Embryophyta</taxon>
        <taxon>Tracheophyta</taxon>
        <taxon>Spermatophyta</taxon>
        <taxon>Magnoliopsida</taxon>
        <taxon>eudicotyledons</taxon>
        <taxon>Gunneridae</taxon>
        <taxon>Pentapetalae</taxon>
        <taxon>Caryophyllales</taxon>
        <taxon>Cactineae</taxon>
        <taxon>Cactaceae</taxon>
        <taxon>Cactoideae</taxon>
        <taxon>Echinocereeae</taxon>
        <taxon>Carnegiea</taxon>
    </lineage>
</organism>
<dbReference type="InterPro" id="IPR026960">
    <property type="entry name" value="RVT-Znf"/>
</dbReference>
<protein>
    <recommendedName>
        <fullName evidence="1">Reverse transcriptase zinc-binding domain-containing protein</fullName>
    </recommendedName>
</protein>
<sequence>MVVEERLDRFYANTNWFLLFPNAQVFHIDFDLSDHMPVLLKCKARAATDCNRKRRFQFENMWLMEPSCGEVISSAWSSVYDLDPVDNAMGRHDACAGELQCWNKDFFGHVTTKISKLEKQFASQRDAPSRRALLQQIRDWRTKEEILWWQRARSDCLKYGDSNMRWVCDLIDTQHTAWHADLVKRIFLPIDVAIILDIPLCASWPDDKLVWHYTSDGSFTVRSAYHMINASKCAALGSSSRPSREVWRTIWSLRIPPRIKLFGWCLCKGIIPSGYNISKRDLEETDAHSLLECPLAVLILEGSDLDTKL</sequence>
<dbReference type="InterPro" id="IPR036691">
    <property type="entry name" value="Endo/exonu/phosph_ase_sf"/>
</dbReference>
<accession>A0A9Q1KRL7</accession>
<reference evidence="2" key="1">
    <citation type="submission" date="2022-04" db="EMBL/GenBank/DDBJ databases">
        <title>Carnegiea gigantea Genome sequencing and assembly v2.</title>
        <authorList>
            <person name="Copetti D."/>
            <person name="Sanderson M.J."/>
            <person name="Burquez A."/>
            <person name="Wojciechowski M.F."/>
        </authorList>
    </citation>
    <scope>NUCLEOTIDE SEQUENCE</scope>
    <source>
        <strain evidence="2">SGP5-SGP5p</strain>
        <tissue evidence="2">Aerial part</tissue>
    </source>
</reference>
<evidence type="ECO:0000259" key="1">
    <source>
        <dbReference type="Pfam" id="PF13966"/>
    </source>
</evidence>
<feature type="domain" description="Reverse transcriptase zinc-binding" evidence="1">
    <location>
        <begin position="219"/>
        <end position="284"/>
    </location>
</feature>